<sequence>MTSETVDRFTGIYRAYTYIRERFIREPVTFRLHRVDLEALYDQHKTTTADDRTFDEATSGADPIAIFGIPTVLDDTVRPGTMQITVELPLVLIEGAP</sequence>
<evidence type="ECO:0000313" key="2">
    <source>
        <dbReference type="Proteomes" id="UP000000851"/>
    </source>
</evidence>
<dbReference type="KEGG" id="cai:Caci_2967"/>
<dbReference type="STRING" id="479433.Caci_2967"/>
<proteinExistence type="predicted"/>
<organism evidence="1 2">
    <name type="scientific">Catenulispora acidiphila (strain DSM 44928 / JCM 14897 / NBRC 102108 / NRRL B-24433 / ID139908)</name>
    <dbReference type="NCBI Taxonomy" id="479433"/>
    <lineage>
        <taxon>Bacteria</taxon>
        <taxon>Bacillati</taxon>
        <taxon>Actinomycetota</taxon>
        <taxon>Actinomycetes</taxon>
        <taxon>Catenulisporales</taxon>
        <taxon>Catenulisporaceae</taxon>
        <taxon>Catenulispora</taxon>
    </lineage>
</organism>
<dbReference type="HOGENOM" id="CLU_2341617_0_0_11"/>
<gene>
    <name evidence="1" type="ordered locus">Caci_2967</name>
</gene>
<accession>C7Q2Y4</accession>
<protein>
    <submittedName>
        <fullName evidence="1">Uncharacterized protein</fullName>
    </submittedName>
</protein>
<dbReference type="InParanoid" id="C7Q2Y4"/>
<reference evidence="1 2" key="1">
    <citation type="journal article" date="2009" name="Stand. Genomic Sci.">
        <title>Complete genome sequence of Catenulispora acidiphila type strain (ID 139908).</title>
        <authorList>
            <person name="Copeland A."/>
            <person name="Lapidus A."/>
            <person name="Glavina Del Rio T."/>
            <person name="Nolan M."/>
            <person name="Lucas S."/>
            <person name="Chen F."/>
            <person name="Tice H."/>
            <person name="Cheng J.F."/>
            <person name="Bruce D."/>
            <person name="Goodwin L."/>
            <person name="Pitluck S."/>
            <person name="Mikhailova N."/>
            <person name="Pati A."/>
            <person name="Ivanova N."/>
            <person name="Mavromatis K."/>
            <person name="Chen A."/>
            <person name="Palaniappan K."/>
            <person name="Chain P."/>
            <person name="Land M."/>
            <person name="Hauser L."/>
            <person name="Chang Y.J."/>
            <person name="Jeffries C.D."/>
            <person name="Chertkov O."/>
            <person name="Brettin T."/>
            <person name="Detter J.C."/>
            <person name="Han C."/>
            <person name="Ali Z."/>
            <person name="Tindall B.J."/>
            <person name="Goker M."/>
            <person name="Bristow J."/>
            <person name="Eisen J.A."/>
            <person name="Markowitz V."/>
            <person name="Hugenholtz P."/>
            <person name="Kyrpides N.C."/>
            <person name="Klenk H.P."/>
        </authorList>
    </citation>
    <scope>NUCLEOTIDE SEQUENCE [LARGE SCALE GENOMIC DNA]</scope>
    <source>
        <strain evidence="2">DSM 44928 / JCM 14897 / NBRC 102108 / NRRL B-24433 / ID139908</strain>
    </source>
</reference>
<name>C7Q2Y4_CATAD</name>
<dbReference type="Proteomes" id="UP000000851">
    <property type="component" value="Chromosome"/>
</dbReference>
<dbReference type="EMBL" id="CP001700">
    <property type="protein sequence ID" value="ACU71876.1"/>
    <property type="molecule type" value="Genomic_DNA"/>
</dbReference>
<dbReference type="RefSeq" id="WP_012787169.1">
    <property type="nucleotide sequence ID" value="NC_013131.1"/>
</dbReference>
<dbReference type="AlphaFoldDB" id="C7Q2Y4"/>
<keyword evidence="2" id="KW-1185">Reference proteome</keyword>
<evidence type="ECO:0000313" key="1">
    <source>
        <dbReference type="EMBL" id="ACU71876.1"/>
    </source>
</evidence>